<dbReference type="RefSeq" id="WP_171789392.1">
    <property type="nucleotide sequence ID" value="NZ_JABJWD010000001.1"/>
</dbReference>
<comment type="caution">
    <text evidence="1">The sequence shown here is derived from an EMBL/GenBank/DDBJ whole genome shotgun (WGS) entry which is preliminary data.</text>
</comment>
<reference evidence="1 2" key="1">
    <citation type="submission" date="2022-07" db="EMBL/GenBank/DDBJ databases">
        <title>Genome stability of Gluconacetobacter entanii AV429.</title>
        <authorList>
            <person name="Trcek J."/>
            <person name="Cepec E."/>
        </authorList>
    </citation>
    <scope>NUCLEOTIDE SEQUENCE [LARGE SCALE GENOMIC DNA]</scope>
    <source>
        <strain evidence="1 2">AV429_2022</strain>
    </source>
</reference>
<evidence type="ECO:0000313" key="1">
    <source>
        <dbReference type="EMBL" id="MCW4590903.1"/>
    </source>
</evidence>
<accession>A0ABT3K6A1</accession>
<protein>
    <submittedName>
        <fullName evidence="1">Uncharacterized protein</fullName>
    </submittedName>
</protein>
<dbReference type="Proteomes" id="UP001526337">
    <property type="component" value="Unassembled WGS sequence"/>
</dbReference>
<keyword evidence="2" id="KW-1185">Reference proteome</keyword>
<organism evidence="1 2">
    <name type="scientific">Gluconacetobacter entanii</name>
    <dbReference type="NCBI Taxonomy" id="108528"/>
    <lineage>
        <taxon>Bacteria</taxon>
        <taxon>Pseudomonadati</taxon>
        <taxon>Pseudomonadota</taxon>
        <taxon>Alphaproteobacteria</taxon>
        <taxon>Acetobacterales</taxon>
        <taxon>Acetobacteraceae</taxon>
        <taxon>Gluconacetobacter</taxon>
    </lineage>
</organism>
<name>A0ABT3K6A1_9PROT</name>
<dbReference type="EMBL" id="JANGSQ010000103">
    <property type="protein sequence ID" value="MCW4590903.1"/>
    <property type="molecule type" value="Genomic_DNA"/>
</dbReference>
<gene>
    <name evidence="1" type="ORF">NO263_09955</name>
</gene>
<proteinExistence type="predicted"/>
<evidence type="ECO:0000313" key="2">
    <source>
        <dbReference type="Proteomes" id="UP001526337"/>
    </source>
</evidence>
<sequence length="82" mass="9465">MSAERARTISPYVIKSFLVLFSKKEHTLPRAGAVPSFSGEKEAKRLLIICVRRMRAHNFPLCNQKFFGSFFQKRTPLLHART</sequence>